<dbReference type="WBParaSite" id="RSKR_0000558500.1">
    <property type="protein sequence ID" value="RSKR_0000558500.1"/>
    <property type="gene ID" value="RSKR_0000558500"/>
</dbReference>
<evidence type="ECO:0000313" key="2">
    <source>
        <dbReference type="WBParaSite" id="RSKR_0000558500.1"/>
    </source>
</evidence>
<organism evidence="1 2">
    <name type="scientific">Rhabditophanes sp. KR3021</name>
    <dbReference type="NCBI Taxonomy" id="114890"/>
    <lineage>
        <taxon>Eukaryota</taxon>
        <taxon>Metazoa</taxon>
        <taxon>Ecdysozoa</taxon>
        <taxon>Nematoda</taxon>
        <taxon>Chromadorea</taxon>
        <taxon>Rhabditida</taxon>
        <taxon>Tylenchina</taxon>
        <taxon>Panagrolaimomorpha</taxon>
        <taxon>Strongyloidoidea</taxon>
        <taxon>Alloionematidae</taxon>
        <taxon>Rhabditophanes</taxon>
    </lineage>
</organism>
<sequence length="267" mass="30897">MPERSFKLNFNVLNANETKIVVITPTYNRPERLAAMTSMANTLSHVLNLHWIIVEDGHRTSPAVESLLRRSNIKFTYLSAPNPEGYPKKGWYQRDYALDYLKDNNLLISKPGEKCVVYFGDDDNAYDLRLFNEYIRSVQIASVWAVGLLGEMVLESPLVINKKLIGWHTSFKPKRKWGTDMAGFAINLEIILKSGARFGKSCINGDNKPEPCFLEGLSLRWNDFEPKGFDIDEELYYKEIYVWHTKAQPRQFNKKFGLYNYYAEFGL</sequence>
<accession>A0AC35TYD2</accession>
<reference evidence="2" key="1">
    <citation type="submission" date="2016-11" db="UniProtKB">
        <authorList>
            <consortium name="WormBaseParasite"/>
        </authorList>
    </citation>
    <scope>IDENTIFICATION</scope>
    <source>
        <strain evidence="2">KR3021</strain>
    </source>
</reference>
<name>A0AC35TYD2_9BILA</name>
<evidence type="ECO:0000313" key="1">
    <source>
        <dbReference type="Proteomes" id="UP000095286"/>
    </source>
</evidence>
<dbReference type="Proteomes" id="UP000095286">
    <property type="component" value="Unplaced"/>
</dbReference>
<protein>
    <submittedName>
        <fullName evidence="2">Galactosylgalactosylxylosylprotein 3-beta-glucuronosyltransferase</fullName>
    </submittedName>
</protein>
<proteinExistence type="predicted"/>